<evidence type="ECO:0000313" key="3">
    <source>
        <dbReference type="EMBL" id="KIY53396.1"/>
    </source>
</evidence>
<gene>
    <name evidence="3" type="ORF">FISHEDRAFT_69001</name>
</gene>
<name>A0A0D7AQ06_9AGAR</name>
<sequence length="348" mass="39257">MTAGISQVLLPPRTAALYDQLLRIEDYELSKKSVSWQRLLEVRHLKERMIRKCQALSTVPPVRRLGRGEAFTFQTLVAPEDFRLKEMERWLQQQHIQASQEVRQPPSRRERRASTSDVGRPAYAHIQSIRLIREPKSTTFVKSRVQPQPAEPKREPSPLPTESVHDCRSSEASSALPSPPESVSGGTCPTPPRCESPPPLPYLLRTRVANDGDLVENVPVPEDEPPVAMPTLVRRRSSLKRPNNVDPQKSVSWAVPDEDNDDELSEFAISIREARDSGCTWEQIRAAYTEKISALEALKAQVEQTLSRLDSETEDLRKLDASICRRLAALRQSFEVLQAAAARGYMDP</sequence>
<dbReference type="EMBL" id="KN881618">
    <property type="protein sequence ID" value="KIY53396.1"/>
    <property type="molecule type" value="Genomic_DNA"/>
</dbReference>
<organism evidence="3 4">
    <name type="scientific">Fistulina hepatica ATCC 64428</name>
    <dbReference type="NCBI Taxonomy" id="1128425"/>
    <lineage>
        <taxon>Eukaryota</taxon>
        <taxon>Fungi</taxon>
        <taxon>Dikarya</taxon>
        <taxon>Basidiomycota</taxon>
        <taxon>Agaricomycotina</taxon>
        <taxon>Agaricomycetes</taxon>
        <taxon>Agaricomycetidae</taxon>
        <taxon>Agaricales</taxon>
        <taxon>Fistulinaceae</taxon>
        <taxon>Fistulina</taxon>
    </lineage>
</organism>
<dbReference type="AlphaFoldDB" id="A0A0D7AQ06"/>
<reference evidence="3 4" key="1">
    <citation type="journal article" date="2015" name="Fungal Genet. Biol.">
        <title>Evolution of novel wood decay mechanisms in Agaricales revealed by the genome sequences of Fistulina hepatica and Cylindrobasidium torrendii.</title>
        <authorList>
            <person name="Floudas D."/>
            <person name="Held B.W."/>
            <person name="Riley R."/>
            <person name="Nagy L.G."/>
            <person name="Koehler G."/>
            <person name="Ransdell A.S."/>
            <person name="Younus H."/>
            <person name="Chow J."/>
            <person name="Chiniquy J."/>
            <person name="Lipzen A."/>
            <person name="Tritt A."/>
            <person name="Sun H."/>
            <person name="Haridas S."/>
            <person name="LaButti K."/>
            <person name="Ohm R.A."/>
            <person name="Kues U."/>
            <person name="Blanchette R.A."/>
            <person name="Grigoriev I.V."/>
            <person name="Minto R.E."/>
            <person name="Hibbett D.S."/>
        </authorList>
    </citation>
    <scope>NUCLEOTIDE SEQUENCE [LARGE SCALE GENOMIC DNA]</scope>
    <source>
        <strain evidence="3 4">ATCC 64428</strain>
    </source>
</reference>
<dbReference type="Proteomes" id="UP000054144">
    <property type="component" value="Unassembled WGS sequence"/>
</dbReference>
<evidence type="ECO:0000313" key="4">
    <source>
        <dbReference type="Proteomes" id="UP000054144"/>
    </source>
</evidence>
<feature type="compositionally biased region" description="Low complexity" evidence="2">
    <location>
        <begin position="170"/>
        <end position="184"/>
    </location>
</feature>
<feature type="compositionally biased region" description="Pro residues" evidence="2">
    <location>
        <begin position="189"/>
        <end position="201"/>
    </location>
</feature>
<feature type="coiled-coil region" evidence="1">
    <location>
        <begin position="285"/>
        <end position="319"/>
    </location>
</feature>
<accession>A0A0D7AQ06</accession>
<keyword evidence="1" id="KW-0175">Coiled coil</keyword>
<keyword evidence="4" id="KW-1185">Reference proteome</keyword>
<evidence type="ECO:0000256" key="2">
    <source>
        <dbReference type="SAM" id="MobiDB-lite"/>
    </source>
</evidence>
<proteinExistence type="predicted"/>
<evidence type="ECO:0000256" key="1">
    <source>
        <dbReference type="SAM" id="Coils"/>
    </source>
</evidence>
<feature type="region of interest" description="Disordered" evidence="2">
    <location>
        <begin position="95"/>
        <end position="203"/>
    </location>
</feature>
<protein>
    <submittedName>
        <fullName evidence="3">Uncharacterized protein</fullName>
    </submittedName>
</protein>
<dbReference type="OrthoDB" id="3258282at2759"/>